<dbReference type="InterPro" id="IPR004242">
    <property type="entry name" value="Transposase_21"/>
</dbReference>
<reference evidence="5" key="1">
    <citation type="journal article" date="2005" name="BMC Biol.">
        <title>The sequence of rice chromosomes 11 and 12, rich in disease resistance genes and recent gene duplications.</title>
        <authorList>
            <consortium name="The rice chromosomes 11 and 12 sequencing consortia"/>
        </authorList>
    </citation>
    <scope>NUCLEOTIDE SEQUENCE [LARGE SCALE GENOMIC DNA]</scope>
</reference>
<sequence>MDRSWMYTTGLRRQHKEYRDGVLSFMKAAEEDRIRRNDKYMCCPCSDCRNEILWEDEKKVHAHLIRRGFMERYTCWVMHREQDLGTDGAAADGSGADNHEEGDEEEHDMFVPSPLGGEMVDGDPDMLQDMLRDVDDPAMNERDSIKFSRLVSDSETPLYAGYKPKHTKLSATLDLMKLKASSGWSDKSFTELLGILKDMLPQENTLPETTYEAKQVLCPLGLEVRRIHVCPNDCILYHKQYADLDACPVCKASRYKRKKSAGEGKKSKRGGPAKVVWYLPIIDRFKRIFANPNEAKLVRWHATERRNDGLLRHPADSIQWRNIDRKHKDFAADPRNMRICLCTDGMNPFGDMSSSHSTWPVLIANFNLPPWLCFKRKYIMLCLLIQGPRQPGNDIDVFLEPVIDDLEILWKEGVETWDAYGQENFTLRVLLFCTINDYPALGNLSGQTVKGKKACSDCMEHTHSRWLKKSRKMVYMGHRRWLPLRHAFRRKKKIFNGKKELGSAPADLSGDQVHNMVKDITNEFGKKRKRSKEDKKTMWKKKSIFWRLPYWEDLEVRHCIDLMHVEKNVCDSLLGLLLNMPGKTKDGLNERLDLQEMNIRSELQPVTDEKTGRVYLPPACHTLSKDEKIAMLSCLADIKVPSGYCARISKYVKLENLKLVGMKSHDCHVLITQILPVAIRGILPPQVRHTIQWLCAFFNAIGQKIIDPEDLDGLQADIVNTLCHLEMYFPLAFFDIMVHLTVHLVKQTKICGPAFMREMWPFKRYMGILKSYVRNSIIEGYTTEEAIEFCIDYMAETDPIGVPTSRHEGRLAGVGTTGRKRIVPDQASYAQAHFAVLQHMAEVTPYFEEHLAKVGQDNIGRSDIWINREHGARFNEWFKDRVARSTDGPSEILQRLARGPSWDVDTWQGYDINGYTFYTVTQDEKSTVQNSGVRIDAYQDQAGSSTYYGRIEQIWELNYLNFKVPLFWCSWVNIRTGVKVDKEGFTLVDLAKIGYADEPFVLAKQVEQIFYIKDPANKKMHVVRDGRRKIVGVDNVVDDEEYNKNLHVRPQIDLDDDPEDEVAYVRSDHSEGISL</sequence>
<evidence type="ECO:0000313" key="5">
    <source>
        <dbReference type="EMBL" id="ABA96231.1"/>
    </source>
</evidence>
<dbReference type="InterPro" id="IPR029480">
    <property type="entry name" value="Transpos_assoc"/>
</dbReference>
<dbReference type="InterPro" id="IPR025452">
    <property type="entry name" value="DUF4218"/>
</dbReference>
<dbReference type="Pfam" id="PF13960">
    <property type="entry name" value="DUF4218"/>
    <property type="match status" value="1"/>
</dbReference>
<dbReference type="PANTHER" id="PTHR48258">
    <property type="entry name" value="DUF4218 DOMAIN-CONTAINING PROTEIN-RELATED"/>
    <property type="match status" value="1"/>
</dbReference>
<feature type="domain" description="DUF4218" evidence="3">
    <location>
        <begin position="703"/>
        <end position="798"/>
    </location>
</feature>
<evidence type="ECO:0000259" key="3">
    <source>
        <dbReference type="Pfam" id="PF13960"/>
    </source>
</evidence>
<dbReference type="InterPro" id="IPR025312">
    <property type="entry name" value="DUF4216"/>
</dbReference>
<name>Q2QVS8_ORYSJ</name>
<feature type="compositionally biased region" description="Low complexity" evidence="1">
    <location>
        <begin position="86"/>
        <end position="96"/>
    </location>
</feature>
<protein>
    <submittedName>
        <fullName evidence="5">Transposon protein, putative, CACTA, En/Spm sub-class</fullName>
    </submittedName>
</protein>
<organism evidence="5">
    <name type="scientific">Oryza sativa subsp. japonica</name>
    <name type="common">Rice</name>
    <dbReference type="NCBI Taxonomy" id="39947"/>
    <lineage>
        <taxon>Eukaryota</taxon>
        <taxon>Viridiplantae</taxon>
        <taxon>Streptophyta</taxon>
        <taxon>Embryophyta</taxon>
        <taxon>Tracheophyta</taxon>
        <taxon>Spermatophyta</taxon>
        <taxon>Magnoliopsida</taxon>
        <taxon>Liliopsida</taxon>
        <taxon>Poales</taxon>
        <taxon>Poaceae</taxon>
        <taxon>BOP clade</taxon>
        <taxon>Oryzoideae</taxon>
        <taxon>Oryzeae</taxon>
        <taxon>Oryzinae</taxon>
        <taxon>Oryza</taxon>
        <taxon>Oryza sativa</taxon>
    </lineage>
</organism>
<dbReference type="AlphaFoldDB" id="Q2QVS8"/>
<dbReference type="Pfam" id="PF13952">
    <property type="entry name" value="DUF4216"/>
    <property type="match status" value="1"/>
</dbReference>
<dbReference type="PANTHER" id="PTHR48258:SF9">
    <property type="entry name" value="OS01G0348150 PROTEIN"/>
    <property type="match status" value="1"/>
</dbReference>
<gene>
    <name evidence="5" type="ordered locus">LOC_Os12g11780</name>
</gene>
<dbReference type="Pfam" id="PF13963">
    <property type="entry name" value="Transpos_assoc"/>
    <property type="match status" value="1"/>
</dbReference>
<reference evidence="5" key="2">
    <citation type="submission" date="2005-04" db="EMBL/GenBank/DDBJ databases">
        <authorList>
            <person name="Buell C.R."/>
            <person name="Wing R.A."/>
            <person name="McCombie W.A."/>
            <person name="Ouyang S."/>
        </authorList>
    </citation>
    <scope>NUCLEOTIDE SEQUENCE</scope>
</reference>
<evidence type="ECO:0000256" key="1">
    <source>
        <dbReference type="SAM" id="MobiDB-lite"/>
    </source>
</evidence>
<accession>Q2QVS8</accession>
<evidence type="ECO:0000259" key="2">
    <source>
        <dbReference type="Pfam" id="PF13952"/>
    </source>
</evidence>
<feature type="region of interest" description="Disordered" evidence="1">
    <location>
        <begin position="86"/>
        <end position="107"/>
    </location>
</feature>
<feature type="domain" description="DUF4216" evidence="2">
    <location>
        <begin position="955"/>
        <end position="1022"/>
    </location>
</feature>
<dbReference type="EMBL" id="DP000011">
    <property type="protein sequence ID" value="ABA96231.1"/>
    <property type="molecule type" value="Genomic_DNA"/>
</dbReference>
<feature type="domain" description="Transposase-associated" evidence="4">
    <location>
        <begin position="3"/>
        <end position="81"/>
    </location>
</feature>
<dbReference type="Pfam" id="PF02992">
    <property type="entry name" value="Transposase_21"/>
    <property type="match status" value="1"/>
</dbReference>
<proteinExistence type="predicted"/>
<evidence type="ECO:0000259" key="4">
    <source>
        <dbReference type="Pfam" id="PF13963"/>
    </source>
</evidence>
<reference evidence="5" key="3">
    <citation type="submission" date="2006-01" db="EMBL/GenBank/DDBJ databases">
        <authorList>
            <person name="Buell R."/>
        </authorList>
    </citation>
    <scope>NUCLEOTIDE SEQUENCE</scope>
</reference>